<dbReference type="EMBL" id="JAGIOP010000003">
    <property type="protein sequence ID" value="MBP2456256.1"/>
    <property type="molecule type" value="Genomic_DNA"/>
</dbReference>
<accession>A0ABS5A4D2</accession>
<name>A0ABS5A4D2_9MYCO</name>
<comment type="caution">
    <text evidence="1">The sequence shown here is derived from an EMBL/GenBank/DDBJ whole genome shotgun (WGS) entry which is preliminary data.</text>
</comment>
<evidence type="ECO:0000313" key="1">
    <source>
        <dbReference type="EMBL" id="MBP2456256.1"/>
    </source>
</evidence>
<dbReference type="Proteomes" id="UP000694460">
    <property type="component" value="Unassembled WGS sequence"/>
</dbReference>
<proteinExistence type="predicted"/>
<gene>
    <name evidence="1" type="ORF">JOF57_006232</name>
</gene>
<evidence type="ECO:0000313" key="2">
    <source>
        <dbReference type="Proteomes" id="UP000694460"/>
    </source>
</evidence>
<organism evidence="1 2">
    <name type="scientific">Mycolicibacterium lutetiense</name>
    <dbReference type="NCBI Taxonomy" id="1641992"/>
    <lineage>
        <taxon>Bacteria</taxon>
        <taxon>Bacillati</taxon>
        <taxon>Actinomycetota</taxon>
        <taxon>Actinomycetes</taxon>
        <taxon>Mycobacteriales</taxon>
        <taxon>Mycobacteriaceae</taxon>
        <taxon>Mycolicibacterium</taxon>
    </lineage>
</organism>
<dbReference type="RefSeq" id="WP_209923894.1">
    <property type="nucleotide sequence ID" value="NZ_JAGIOP010000003.1"/>
</dbReference>
<keyword evidence="2" id="KW-1185">Reference proteome</keyword>
<sequence>MPSPDVPDDRSPITTDDVASFLRRASLNPQQWDLPAIARKTNTWAANNQVELSHIDPRWSADDKAAHLAEFGAISTVDFIEQCVIEAGPDTAPWSELQTRVNAGEFGSWPPIWQHGRHTTQSADQLARDRQQRRARSAQQRMKAAVRARPIDSGRYIDL</sequence>
<protein>
    <submittedName>
        <fullName evidence="1">Uncharacterized protein</fullName>
    </submittedName>
</protein>
<reference evidence="1 2" key="1">
    <citation type="submission" date="2021-03" db="EMBL/GenBank/DDBJ databases">
        <title>Sequencing the genomes of 1000 actinobacteria strains.</title>
        <authorList>
            <person name="Klenk H.-P."/>
        </authorList>
    </citation>
    <scope>NUCLEOTIDE SEQUENCE [LARGE SCALE GENOMIC DNA]</scope>
    <source>
        <strain evidence="1 2">DSM 46713</strain>
    </source>
</reference>